<keyword evidence="7" id="KW-1185">Reference proteome</keyword>
<dbReference type="GO" id="GO:0016740">
    <property type="term" value="F:transferase activity"/>
    <property type="evidence" value="ECO:0007669"/>
    <property type="project" value="UniProtKB-ARBA"/>
</dbReference>
<gene>
    <name evidence="6" type="ORF">OM076_08225</name>
</gene>
<sequence length="168" mass="18220">MNRTTAAAGSSVFFALAPGVVAGVVPYWLTGWDAEPARAPLQALGVILVAAGAVVLLHAFARFVREGVGTPAPVAPTEHLVVGGLYRWIRNPMYVAVVTCVIGQALILSREVLWVYAAGLMVLFYSFVRGYEEPTLRRQFGSEYEAYRRAVPGWHPRARPARLPPGTS</sequence>
<evidence type="ECO:0000256" key="4">
    <source>
        <dbReference type="ARBA" id="ARBA00023136"/>
    </source>
</evidence>
<evidence type="ECO:0000256" key="1">
    <source>
        <dbReference type="ARBA" id="ARBA00004127"/>
    </source>
</evidence>
<protein>
    <submittedName>
        <fullName evidence="6">Isoprenylcysteine carboxylmethyltransferase family protein</fullName>
    </submittedName>
</protein>
<evidence type="ECO:0000256" key="5">
    <source>
        <dbReference type="SAM" id="Phobius"/>
    </source>
</evidence>
<feature type="transmembrane region" description="Helical" evidence="5">
    <location>
        <begin position="41"/>
        <end position="61"/>
    </location>
</feature>
<dbReference type="Proteomes" id="UP001149140">
    <property type="component" value="Unassembled WGS sequence"/>
</dbReference>
<dbReference type="AlphaFoldDB" id="A0A9X3S1K4"/>
<dbReference type="EMBL" id="JAPDOD010000004">
    <property type="protein sequence ID" value="MDA0160246.1"/>
    <property type="molecule type" value="Genomic_DNA"/>
</dbReference>
<evidence type="ECO:0000313" key="7">
    <source>
        <dbReference type="Proteomes" id="UP001149140"/>
    </source>
</evidence>
<keyword evidence="3 5" id="KW-1133">Transmembrane helix</keyword>
<evidence type="ECO:0000256" key="2">
    <source>
        <dbReference type="ARBA" id="ARBA00022692"/>
    </source>
</evidence>
<keyword evidence="4 5" id="KW-0472">Membrane</keyword>
<dbReference type="Pfam" id="PF04191">
    <property type="entry name" value="PEMT"/>
    <property type="match status" value="1"/>
</dbReference>
<feature type="transmembrane region" description="Helical" evidence="5">
    <location>
        <begin position="88"/>
        <end position="107"/>
    </location>
</feature>
<accession>A0A9X3S1K4</accession>
<organism evidence="6 7">
    <name type="scientific">Solirubrobacter ginsenosidimutans</name>
    <dbReference type="NCBI Taxonomy" id="490573"/>
    <lineage>
        <taxon>Bacteria</taxon>
        <taxon>Bacillati</taxon>
        <taxon>Actinomycetota</taxon>
        <taxon>Thermoleophilia</taxon>
        <taxon>Solirubrobacterales</taxon>
        <taxon>Solirubrobacteraceae</taxon>
        <taxon>Solirubrobacter</taxon>
    </lineage>
</organism>
<name>A0A9X3S1K4_9ACTN</name>
<dbReference type="Gene3D" id="1.20.120.1630">
    <property type="match status" value="1"/>
</dbReference>
<dbReference type="PANTHER" id="PTHR12714">
    <property type="entry name" value="PROTEIN-S ISOPRENYLCYSTEINE O-METHYLTRANSFERASE"/>
    <property type="match status" value="1"/>
</dbReference>
<comment type="subcellular location">
    <subcellularLocation>
        <location evidence="1">Endomembrane system</location>
        <topology evidence="1">Multi-pass membrane protein</topology>
    </subcellularLocation>
</comment>
<dbReference type="GO" id="GO:0012505">
    <property type="term" value="C:endomembrane system"/>
    <property type="evidence" value="ECO:0007669"/>
    <property type="project" value="UniProtKB-SubCell"/>
</dbReference>
<evidence type="ECO:0000256" key="3">
    <source>
        <dbReference type="ARBA" id="ARBA00022989"/>
    </source>
</evidence>
<dbReference type="PANTHER" id="PTHR12714:SF24">
    <property type="entry name" value="SLR1182 PROTEIN"/>
    <property type="match status" value="1"/>
</dbReference>
<feature type="transmembrane region" description="Helical" evidence="5">
    <location>
        <begin position="113"/>
        <end position="131"/>
    </location>
</feature>
<keyword evidence="2 5" id="KW-0812">Transmembrane</keyword>
<proteinExistence type="predicted"/>
<evidence type="ECO:0000313" key="6">
    <source>
        <dbReference type="EMBL" id="MDA0160246.1"/>
    </source>
</evidence>
<dbReference type="RefSeq" id="WP_270039013.1">
    <property type="nucleotide sequence ID" value="NZ_JAPDOD010000004.1"/>
</dbReference>
<comment type="caution">
    <text evidence="6">The sequence shown here is derived from an EMBL/GenBank/DDBJ whole genome shotgun (WGS) entry which is preliminary data.</text>
</comment>
<reference evidence="6" key="1">
    <citation type="submission" date="2022-10" db="EMBL/GenBank/DDBJ databases">
        <title>The WGS of Solirubrobacter ginsenosidimutans DSM 21036.</title>
        <authorList>
            <person name="Jiang Z."/>
        </authorList>
    </citation>
    <scope>NUCLEOTIDE SEQUENCE</scope>
    <source>
        <strain evidence="6">DSM 21036</strain>
    </source>
</reference>
<dbReference type="InterPro" id="IPR007318">
    <property type="entry name" value="Phopholipid_MeTrfase"/>
</dbReference>